<keyword evidence="2" id="KW-1185">Reference proteome</keyword>
<accession>A0A1L8D0C8</accession>
<dbReference type="OrthoDB" id="9792861at2"/>
<organism evidence="1 2">
    <name type="scientific">Carboxydothermus islandicus</name>
    <dbReference type="NCBI Taxonomy" id="661089"/>
    <lineage>
        <taxon>Bacteria</taxon>
        <taxon>Bacillati</taxon>
        <taxon>Bacillota</taxon>
        <taxon>Clostridia</taxon>
        <taxon>Thermoanaerobacterales</taxon>
        <taxon>Thermoanaerobacteraceae</taxon>
        <taxon>Carboxydothermus</taxon>
    </lineage>
</organism>
<evidence type="ECO:0008006" key="3">
    <source>
        <dbReference type="Google" id="ProtNLM"/>
    </source>
</evidence>
<name>A0A1L8D0C8_9THEO</name>
<sequence>MNDVIKYRKGVLLACAGALLHNLGKVSRRFVEMQLNHLGQNTYYYQNIIGLINNKYQTEKKLFQQTAGNKNINLSKLGGANDLTEQVFDIKTKKALSQKIEELPAPFTDREYLIGDLIEFLGLRPFQFYKYYKIFTEKFFPNGSRLTHLMNRCHHGASGGEKDKIFELQQQLPLYLATPLGFEKLAPDLEEYDLIQAKVEELIQKFLGDAADKFSLTEFMKEIEPLFRQVPADTRRGINDVTVWDIGHTAMAFFKAGIWSCKGKNLSHEDLANWQSVNHPRWRLWRVGLDGLDFLSGAVSVADLRVRQRKLEEYLDKIKFLVEEEYPVATEIYRDENGSIYIFPNWEKDKKDYTNFLNLLKIEIKNKNQNNDLTLPEVYGFEPELELSQDEFHNHPECKNNNCKEDKNESNTKVKYIGDEVENLIKKTPMANPVAEAFSEENEPKMDVCPYCGVRPIGGGLKPEDEKLKELAIKNKSCCVCLHERESIAKDWLDKKLFSTIWIDETADVNGRVALIVGKFGVEKMLENLVYPGNIDLITASELYKTIKTIKNIQATSSDSFARFRRIWETTANFWREIAPVEKDFPDLHKWKESLLNSLASGVIKKEEWERRLLIELEGINSELQSHRAYELKISGTQMGVVCLNPQNARFISVENLRYIAKNLGASKKIWQSPAEASEFLQKELVNKAVELLEPSSYGQPRKTKGNQITIKSVQIAPDTYLPVIPVLAEPRVFAVLVPAQKALSFVKGIKEKYEKEMGKVRGRLPLTLGVVFFARHTPLSVVLDAGWRLLKGLETKGPKRWKIVKKNDYGCSCLFNSESNYYLAHPQQKVWPAMVELTLKLNDADLEKEISWRMPTTAGNNCTFDIWYPWVKVNSIQGSRTLMMKEPCSNGGQWVHVMDLEIGDEIEFYPSTFDFIFLDHAGRRFELVYGEKGLRQGQKNRPYFLEEIDYLEELWKGLSGVKDVSSRQLHLLWQMLLEKWQDWQIENASEEISGVWEKFVESALIQGGWFKDQKKYPKLKEAAVKGILFDVLELYLSILKEEPVKEKN</sequence>
<dbReference type="EMBL" id="BDJL01000010">
    <property type="protein sequence ID" value="GAV24612.1"/>
    <property type="molecule type" value="Genomic_DNA"/>
</dbReference>
<comment type="caution">
    <text evidence="1">The sequence shown here is derived from an EMBL/GenBank/DDBJ whole genome shotgun (WGS) entry which is preliminary data.</text>
</comment>
<dbReference type="STRING" id="661089.ciss_05450"/>
<dbReference type="RefSeq" id="WP_075864806.1">
    <property type="nucleotide sequence ID" value="NZ_BDJL01000010.1"/>
</dbReference>
<evidence type="ECO:0000313" key="1">
    <source>
        <dbReference type="EMBL" id="GAV24612.1"/>
    </source>
</evidence>
<dbReference type="AlphaFoldDB" id="A0A1L8D0C8"/>
<proteinExistence type="predicted"/>
<evidence type="ECO:0000313" key="2">
    <source>
        <dbReference type="Proteomes" id="UP000187338"/>
    </source>
</evidence>
<gene>
    <name evidence="1" type="ORF">ciss_05450</name>
</gene>
<dbReference type="Proteomes" id="UP000187338">
    <property type="component" value="Unassembled WGS sequence"/>
</dbReference>
<protein>
    <recommendedName>
        <fullName evidence="3">CRISPR-associated protein Csx11</fullName>
    </recommendedName>
</protein>
<reference evidence="2" key="1">
    <citation type="submission" date="2016-12" db="EMBL/GenBank/DDBJ databases">
        <title>Draft Genome Sequences od Carboxydothermus pertinax and islandicus, Hydrogenogenic Carboxydotrophic Bacteria.</title>
        <authorList>
            <person name="Fukuyama Y."/>
            <person name="Ohmae K."/>
            <person name="Yoneda Y."/>
            <person name="Yoshida T."/>
            <person name="Sako Y."/>
        </authorList>
    </citation>
    <scope>NUCLEOTIDE SEQUENCE [LARGE SCALE GENOMIC DNA]</scope>
    <source>
        <strain evidence="2">SET</strain>
    </source>
</reference>